<reference evidence="1 2" key="1">
    <citation type="submission" date="2020-01" db="EMBL/GenBank/DDBJ databases">
        <title>Genome sequence of Desulfovibrio aerotolerans DSM 16695(T).</title>
        <authorList>
            <person name="Karnachuk O."/>
            <person name="Avakyan M."/>
            <person name="Mardanov A."/>
            <person name="Kadnikov V."/>
            <person name="Ravin N."/>
        </authorList>
    </citation>
    <scope>NUCLEOTIDE SEQUENCE [LARGE SCALE GENOMIC DNA]</scope>
    <source>
        <strain evidence="1 2">DSM 16695</strain>
    </source>
</reference>
<dbReference type="Proteomes" id="UP000482487">
    <property type="component" value="Unassembled WGS sequence"/>
</dbReference>
<proteinExistence type="predicted"/>
<dbReference type="EMBL" id="WVUD01000032">
    <property type="protein sequence ID" value="MYL84426.1"/>
    <property type="molecule type" value="Genomic_DNA"/>
</dbReference>
<comment type="caution">
    <text evidence="1">The sequence shown here is derived from an EMBL/GenBank/DDBJ whole genome shotgun (WGS) entry which is preliminary data.</text>
</comment>
<dbReference type="RefSeq" id="WP_160962446.1">
    <property type="nucleotide sequence ID" value="NZ_WVUD01000032.1"/>
</dbReference>
<sequence>MRLAISSPRINDILVYKAIFRDHKINVLITYASKVDKEAFQETYRDEIGCLLLDSGAYTLNKSQWTRQMFDIAKKYGHFASAAASCYDLMFNLDEDFSIYGREANLRNQLYLERHGVDAIPVVHDLFRGEIEYYIGQGYKIVAIGQCEEGRAFDQMESAVWRFHNKGVLVHIFGNTNYNHLAGMPAWSSDSSSWSRYLKYGNVMWWNNHKEPTTKNPGYDRLYFPKDNSQPDPKRGNFYLTYNHRKEFEEYLGNTLNIEIGHLLGVNRVQYRNLLNIVFFTEMERRITAAHAKNGWSFKC</sequence>
<keyword evidence="2" id="KW-1185">Reference proteome</keyword>
<evidence type="ECO:0000313" key="1">
    <source>
        <dbReference type="EMBL" id="MYL84426.1"/>
    </source>
</evidence>
<dbReference type="OrthoDB" id="5444275at2"/>
<organism evidence="1 2">
    <name type="scientific">Solidesulfovibrio aerotolerans</name>
    <dbReference type="NCBI Taxonomy" id="295255"/>
    <lineage>
        <taxon>Bacteria</taxon>
        <taxon>Pseudomonadati</taxon>
        <taxon>Thermodesulfobacteriota</taxon>
        <taxon>Desulfovibrionia</taxon>
        <taxon>Desulfovibrionales</taxon>
        <taxon>Desulfovibrionaceae</taxon>
        <taxon>Solidesulfovibrio</taxon>
    </lineage>
</organism>
<protein>
    <submittedName>
        <fullName evidence="1">Uncharacterized protein</fullName>
    </submittedName>
</protein>
<dbReference type="AlphaFoldDB" id="A0A7C9INP6"/>
<gene>
    <name evidence="1" type="ORF">GTA51_14970</name>
</gene>
<evidence type="ECO:0000313" key="2">
    <source>
        <dbReference type="Proteomes" id="UP000482487"/>
    </source>
</evidence>
<accession>A0A7C9INP6</accession>
<name>A0A7C9INP6_9BACT</name>